<name>A0A1B6DXZ2_9HEMI</name>
<feature type="transmembrane region" description="Helical" evidence="13">
    <location>
        <begin position="222"/>
        <end position="241"/>
    </location>
</feature>
<evidence type="ECO:0000256" key="6">
    <source>
        <dbReference type="ARBA" id="ARBA00022989"/>
    </source>
</evidence>
<accession>A0A1B6DXZ2</accession>
<dbReference type="GO" id="GO:0006636">
    <property type="term" value="P:unsaturated fatty acid biosynthetic process"/>
    <property type="evidence" value="ECO:0007669"/>
    <property type="project" value="TreeGrafter"/>
</dbReference>
<evidence type="ECO:0000256" key="12">
    <source>
        <dbReference type="SAM" id="MobiDB-lite"/>
    </source>
</evidence>
<evidence type="ECO:0000256" key="10">
    <source>
        <dbReference type="ARBA" id="ARBA00023160"/>
    </source>
</evidence>
<keyword evidence="6 13" id="KW-1133">Transmembrane helix</keyword>
<evidence type="ECO:0000256" key="3">
    <source>
        <dbReference type="ARBA" id="ARBA00022516"/>
    </source>
</evidence>
<keyword evidence="8" id="KW-0443">Lipid metabolism</keyword>
<evidence type="ECO:0000256" key="13">
    <source>
        <dbReference type="SAM" id="Phobius"/>
    </source>
</evidence>
<comment type="similarity">
    <text evidence="2 11">Belongs to the fatty acid desaturase type 1 family.</text>
</comment>
<dbReference type="GO" id="GO:0004768">
    <property type="term" value="F:stearoyl-CoA 9-desaturase activity"/>
    <property type="evidence" value="ECO:0007669"/>
    <property type="project" value="TreeGrafter"/>
</dbReference>
<dbReference type="AlphaFoldDB" id="A0A1B6DXZ2"/>
<dbReference type="EMBL" id="GEDC01006752">
    <property type="protein sequence ID" value="JAS30546.1"/>
    <property type="molecule type" value="Transcribed_RNA"/>
</dbReference>
<evidence type="ECO:0000256" key="5">
    <source>
        <dbReference type="ARBA" id="ARBA00022832"/>
    </source>
</evidence>
<evidence type="ECO:0000256" key="11">
    <source>
        <dbReference type="RuleBase" id="RU000581"/>
    </source>
</evidence>
<dbReference type="PRINTS" id="PR00075">
    <property type="entry name" value="FACDDSATRASE"/>
</dbReference>
<dbReference type="GO" id="GO:0005506">
    <property type="term" value="F:iron ion binding"/>
    <property type="evidence" value="ECO:0007669"/>
    <property type="project" value="TreeGrafter"/>
</dbReference>
<evidence type="ECO:0000313" key="14">
    <source>
        <dbReference type="EMBL" id="JAS30546.1"/>
    </source>
</evidence>
<dbReference type="CDD" id="cd03505">
    <property type="entry name" value="Delta9-FADS-like"/>
    <property type="match status" value="1"/>
</dbReference>
<evidence type="ECO:0000256" key="8">
    <source>
        <dbReference type="ARBA" id="ARBA00023098"/>
    </source>
</evidence>
<keyword evidence="5" id="KW-0276">Fatty acid metabolism</keyword>
<gene>
    <name evidence="14" type="ORF">g.8082</name>
</gene>
<sequence length="367" mass="42362">MAPNITSTPTGVLFEDDSIDQGGIPAVETFEGHQPKELPGKEYKLQIVWRNVILFVYLHAAALYGAYLMVTAASWPTVFWAILLYHFSGLGITAGAHRLWAHRSYKAKLPLRIILVVFNTLAFENHVIEWARDHRVHHKFSETNADPHNAKRGFFFSHVGWLLCRKHPDVLQKGKGIDISDLTSDKLLQFQRKYYLLLMPIICFIIPTFIPVYLWGETWTNSWFVATLFRYTFTLNMTWLVNSAAHMWGQRPYDQYINPSENLSVAIGALGEGWHNYHHVFPWDYKTAELGNYRANFTTAFIDFFAKIGWAYDLKTVSMAMIKKRVERTGDGSHPDHSHEGDVWGWGDKDLSQEDKEDALVMHRKTQ</sequence>
<dbReference type="GO" id="GO:0005789">
    <property type="term" value="C:endoplasmic reticulum membrane"/>
    <property type="evidence" value="ECO:0007669"/>
    <property type="project" value="TreeGrafter"/>
</dbReference>
<evidence type="ECO:0000256" key="1">
    <source>
        <dbReference type="ARBA" id="ARBA00004141"/>
    </source>
</evidence>
<dbReference type="InterPro" id="IPR015876">
    <property type="entry name" value="Acyl-CoA_DS"/>
</dbReference>
<keyword evidence="3 11" id="KW-0444">Lipid biosynthesis</keyword>
<organism evidence="14">
    <name type="scientific">Clastoptera arizonana</name>
    <name type="common">Arizona spittle bug</name>
    <dbReference type="NCBI Taxonomy" id="38151"/>
    <lineage>
        <taxon>Eukaryota</taxon>
        <taxon>Metazoa</taxon>
        <taxon>Ecdysozoa</taxon>
        <taxon>Arthropoda</taxon>
        <taxon>Hexapoda</taxon>
        <taxon>Insecta</taxon>
        <taxon>Pterygota</taxon>
        <taxon>Neoptera</taxon>
        <taxon>Paraneoptera</taxon>
        <taxon>Hemiptera</taxon>
        <taxon>Auchenorrhyncha</taxon>
        <taxon>Cercopoidea</taxon>
        <taxon>Clastopteridae</taxon>
        <taxon>Clastoptera</taxon>
    </lineage>
</organism>
<evidence type="ECO:0000256" key="4">
    <source>
        <dbReference type="ARBA" id="ARBA00022692"/>
    </source>
</evidence>
<keyword evidence="4 11" id="KW-0812">Transmembrane</keyword>
<feature type="region of interest" description="Disordered" evidence="12">
    <location>
        <begin position="328"/>
        <end position="350"/>
    </location>
</feature>
<feature type="transmembrane region" description="Helical" evidence="13">
    <location>
        <begin position="52"/>
        <end position="72"/>
    </location>
</feature>
<reference evidence="14" key="1">
    <citation type="submission" date="2015-12" db="EMBL/GenBank/DDBJ databases">
        <title>De novo transcriptome assembly of four potential Pierce s Disease insect vectors from Arizona vineyards.</title>
        <authorList>
            <person name="Tassone E.E."/>
        </authorList>
    </citation>
    <scope>NUCLEOTIDE SEQUENCE</scope>
</reference>
<evidence type="ECO:0000256" key="2">
    <source>
        <dbReference type="ARBA" id="ARBA00009295"/>
    </source>
</evidence>
<dbReference type="PANTHER" id="PTHR11351">
    <property type="entry name" value="ACYL-COA DESATURASE"/>
    <property type="match status" value="1"/>
</dbReference>
<comment type="subcellular location">
    <subcellularLocation>
        <location evidence="1">Membrane</location>
        <topology evidence="1">Multi-pass membrane protein</topology>
    </subcellularLocation>
</comment>
<evidence type="ECO:0000256" key="7">
    <source>
        <dbReference type="ARBA" id="ARBA00023002"/>
    </source>
</evidence>
<comment type="domain">
    <text evidence="11">The histidine box domains are involved in binding the catalytic metal ions.</text>
</comment>
<keyword evidence="10 11" id="KW-0275">Fatty acid biosynthesis</keyword>
<evidence type="ECO:0000256" key="9">
    <source>
        <dbReference type="ARBA" id="ARBA00023136"/>
    </source>
</evidence>
<keyword evidence="9 13" id="KW-0472">Membrane</keyword>
<proteinExistence type="inferred from homology"/>
<feature type="transmembrane region" description="Helical" evidence="13">
    <location>
        <begin position="78"/>
        <end position="100"/>
    </location>
</feature>
<keyword evidence="7 11" id="KW-0560">Oxidoreductase</keyword>
<dbReference type="PANTHER" id="PTHR11351:SF31">
    <property type="entry name" value="DESATURASE 1, ISOFORM A-RELATED"/>
    <property type="match status" value="1"/>
</dbReference>
<feature type="transmembrane region" description="Helical" evidence="13">
    <location>
        <begin position="194"/>
        <end position="216"/>
    </location>
</feature>
<evidence type="ECO:0008006" key="15">
    <source>
        <dbReference type="Google" id="ProtNLM"/>
    </source>
</evidence>
<comment type="cofactor">
    <cofactor evidence="11">
        <name>Fe(2+)</name>
        <dbReference type="ChEBI" id="CHEBI:29033"/>
    </cofactor>
</comment>
<protein>
    <recommendedName>
        <fullName evidence="15">Fatty acid desaturase domain-containing protein</fullName>
    </recommendedName>
</protein>